<dbReference type="FunFam" id="3.90.190.10:FF:000102">
    <property type="entry name" value="Receptor-type tyrosine-protein phosphatase"/>
    <property type="match status" value="1"/>
</dbReference>
<accession>A0AAN9BKL6</accession>
<keyword evidence="8" id="KW-0472">Membrane</keyword>
<dbReference type="SUPFAM" id="SSF52799">
    <property type="entry name" value="(Phosphotyrosine protein) phosphatases II"/>
    <property type="match status" value="1"/>
</dbReference>
<protein>
    <recommendedName>
        <fullName evidence="1">protein-tyrosine-phosphatase</fullName>
        <ecNumber evidence="1">3.1.3.48</ecNumber>
    </recommendedName>
</protein>
<dbReference type="CDD" id="cd00047">
    <property type="entry name" value="PTPc"/>
    <property type="match status" value="1"/>
</dbReference>
<evidence type="ECO:0000256" key="3">
    <source>
        <dbReference type="ARBA" id="ARBA00022801"/>
    </source>
</evidence>
<reference evidence="11 12" key="1">
    <citation type="submission" date="2024-02" db="EMBL/GenBank/DDBJ databases">
        <title>Chromosome-scale genome assembly of the rough periwinkle Littorina saxatilis.</title>
        <authorList>
            <person name="De Jode A."/>
            <person name="Faria R."/>
            <person name="Formenti G."/>
            <person name="Sims Y."/>
            <person name="Smith T.P."/>
            <person name="Tracey A."/>
            <person name="Wood J.M.D."/>
            <person name="Zagrodzka Z.B."/>
            <person name="Johannesson K."/>
            <person name="Butlin R.K."/>
            <person name="Leder E.H."/>
        </authorList>
    </citation>
    <scope>NUCLEOTIDE SEQUENCE [LARGE SCALE GENOMIC DNA]</scope>
    <source>
        <strain evidence="11">Snail1</strain>
        <tissue evidence="11">Muscle</tissue>
    </source>
</reference>
<comment type="catalytic activity">
    <reaction evidence="7">
        <text>O-phospho-L-tyrosyl-[protein] + H2O = L-tyrosyl-[protein] + phosphate</text>
        <dbReference type="Rhea" id="RHEA:10684"/>
        <dbReference type="Rhea" id="RHEA-COMP:10136"/>
        <dbReference type="Rhea" id="RHEA-COMP:20101"/>
        <dbReference type="ChEBI" id="CHEBI:15377"/>
        <dbReference type="ChEBI" id="CHEBI:43474"/>
        <dbReference type="ChEBI" id="CHEBI:46858"/>
        <dbReference type="ChEBI" id="CHEBI:61978"/>
        <dbReference type="EC" id="3.1.3.48"/>
    </reaction>
</comment>
<dbReference type="InterPro" id="IPR000242">
    <property type="entry name" value="PTP_cat"/>
</dbReference>
<dbReference type="EC" id="3.1.3.48" evidence="1"/>
<dbReference type="InterPro" id="IPR003595">
    <property type="entry name" value="Tyr_Pase_cat"/>
</dbReference>
<evidence type="ECO:0000256" key="2">
    <source>
        <dbReference type="ARBA" id="ARBA00022692"/>
    </source>
</evidence>
<evidence type="ECO:0000313" key="12">
    <source>
        <dbReference type="Proteomes" id="UP001374579"/>
    </source>
</evidence>
<proteinExistence type="predicted"/>
<feature type="transmembrane region" description="Helical" evidence="8">
    <location>
        <begin position="234"/>
        <end position="258"/>
    </location>
</feature>
<dbReference type="InterPro" id="IPR029021">
    <property type="entry name" value="Prot-tyrosine_phosphatase-like"/>
</dbReference>
<evidence type="ECO:0000256" key="7">
    <source>
        <dbReference type="ARBA" id="ARBA00051722"/>
    </source>
</evidence>
<comment type="caution">
    <text evidence="11">The sequence shown here is derived from an EMBL/GenBank/DDBJ whole genome shotgun (WGS) entry which is preliminary data.</text>
</comment>
<evidence type="ECO:0000256" key="1">
    <source>
        <dbReference type="ARBA" id="ARBA00013064"/>
    </source>
</evidence>
<gene>
    <name evidence="11" type="ORF">V1264_014917</name>
</gene>
<name>A0AAN9BKL6_9CAEN</name>
<feature type="domain" description="Tyrosine specific protein phosphatases" evidence="10">
    <location>
        <begin position="478"/>
        <end position="555"/>
    </location>
</feature>
<sequence length="617" mass="69216">MFDVMDDCKGETTVDVTPEKTYIITVLAVNSVDQRGEATSREYTLKARAPALKEKAAKEDLVKVTGFTTQQSVELQVCSCIVDTDQGIITMAGITLCVKSQVGSETCEPASGMTDSRTYQTLPTWKKFRTAGYVGRYRPTPDDWHTYLQTEVGRSRRSVSKRVARAASEGFVSYTIGDNNTCDEVDETVYCNGPLPEEKEFVIIIWACTSAGCSEAPTAYPVTRRSATTDGPSIGGIIGGIVAVIVVIVVVVVVIIVLRRRIQQPAANRRTVNLEDTLHTRKSVSMLLFPARVEVLHRNSNQYFLQEFQELLNKEKTFGYTSDVGKLDVNRVKNRYQHLLPYDHTRVKLYSRGDPGQDYINASYVKGEQSPCDYLATQGPMVSTIPEFWKMVWEQRSPVIVMLSDLTENGQKKIDEYWPGALNSEVQYGNVGVTLVSVSTLPHYTVRKIKLVDKQQEREVTHYHLSGWTDQSASMSLDDIADIVCIVTEETSSCTGPVTVHCSEGTMRTCSFIALHSLQRHVTQHAVGEEIDVFTVLLNVVKCRPHMMQSERQYMFIHDVVRVMVERKMRDGQGRSALYQNAGYRDSALYDSTYAYIPDGHVYDEIGARKKTQTSEL</sequence>
<dbReference type="Gene3D" id="3.90.190.10">
    <property type="entry name" value="Protein tyrosine phosphatase superfamily"/>
    <property type="match status" value="1"/>
</dbReference>
<dbReference type="AlphaFoldDB" id="A0AAN9BKL6"/>
<keyword evidence="3" id="KW-0378">Hydrolase</keyword>
<keyword evidence="12" id="KW-1185">Reference proteome</keyword>
<dbReference type="Proteomes" id="UP001374579">
    <property type="component" value="Unassembled WGS sequence"/>
</dbReference>
<dbReference type="PROSITE" id="PS50055">
    <property type="entry name" value="TYR_PHOSPHATASE_PTP"/>
    <property type="match status" value="1"/>
</dbReference>
<dbReference type="PROSITE" id="PS50056">
    <property type="entry name" value="TYR_PHOSPHATASE_2"/>
    <property type="match status" value="1"/>
</dbReference>
<keyword evidence="2 8" id="KW-0812">Transmembrane</keyword>
<dbReference type="InterPro" id="IPR000387">
    <property type="entry name" value="Tyr_Pase_dom"/>
</dbReference>
<dbReference type="Pfam" id="PF00102">
    <property type="entry name" value="Y_phosphatase"/>
    <property type="match status" value="1"/>
</dbReference>
<evidence type="ECO:0000259" key="10">
    <source>
        <dbReference type="PROSITE" id="PS50056"/>
    </source>
</evidence>
<evidence type="ECO:0000256" key="4">
    <source>
        <dbReference type="ARBA" id="ARBA00022912"/>
    </source>
</evidence>
<dbReference type="InterPro" id="IPR050713">
    <property type="entry name" value="RTP_Phos/Ushers"/>
</dbReference>
<dbReference type="PRINTS" id="PR00700">
    <property type="entry name" value="PRTYPHPHTASE"/>
</dbReference>
<evidence type="ECO:0000256" key="5">
    <source>
        <dbReference type="ARBA" id="ARBA00022989"/>
    </source>
</evidence>
<dbReference type="EMBL" id="JBAMIC010000004">
    <property type="protein sequence ID" value="KAK7106889.1"/>
    <property type="molecule type" value="Genomic_DNA"/>
</dbReference>
<keyword evidence="6" id="KW-0325">Glycoprotein</keyword>
<feature type="domain" description="Tyrosine-protein phosphatase" evidence="9">
    <location>
        <begin position="304"/>
        <end position="564"/>
    </location>
</feature>
<evidence type="ECO:0000259" key="9">
    <source>
        <dbReference type="PROSITE" id="PS50055"/>
    </source>
</evidence>
<dbReference type="GO" id="GO:0016020">
    <property type="term" value="C:membrane"/>
    <property type="evidence" value="ECO:0007669"/>
    <property type="project" value="UniProtKB-SubCell"/>
</dbReference>
<dbReference type="GO" id="GO:0004725">
    <property type="term" value="F:protein tyrosine phosphatase activity"/>
    <property type="evidence" value="ECO:0007669"/>
    <property type="project" value="UniProtKB-EC"/>
</dbReference>
<dbReference type="PANTHER" id="PTHR46957:SF3">
    <property type="entry name" value="CYTOKINE RECEPTOR"/>
    <property type="match status" value="1"/>
</dbReference>
<evidence type="ECO:0000313" key="11">
    <source>
        <dbReference type="EMBL" id="KAK7106889.1"/>
    </source>
</evidence>
<evidence type="ECO:0000256" key="8">
    <source>
        <dbReference type="SAM" id="Phobius"/>
    </source>
</evidence>
<dbReference type="PANTHER" id="PTHR46957">
    <property type="entry name" value="CYTOKINE RECEPTOR"/>
    <property type="match status" value="1"/>
</dbReference>
<keyword evidence="4" id="KW-0904">Protein phosphatase</keyword>
<organism evidence="11 12">
    <name type="scientific">Littorina saxatilis</name>
    <dbReference type="NCBI Taxonomy" id="31220"/>
    <lineage>
        <taxon>Eukaryota</taxon>
        <taxon>Metazoa</taxon>
        <taxon>Spiralia</taxon>
        <taxon>Lophotrochozoa</taxon>
        <taxon>Mollusca</taxon>
        <taxon>Gastropoda</taxon>
        <taxon>Caenogastropoda</taxon>
        <taxon>Littorinimorpha</taxon>
        <taxon>Littorinoidea</taxon>
        <taxon>Littorinidae</taxon>
        <taxon>Littorina</taxon>
    </lineage>
</organism>
<evidence type="ECO:0000256" key="6">
    <source>
        <dbReference type="ARBA" id="ARBA00023180"/>
    </source>
</evidence>
<dbReference type="SMART" id="SM00404">
    <property type="entry name" value="PTPc_motif"/>
    <property type="match status" value="1"/>
</dbReference>
<dbReference type="SMART" id="SM00194">
    <property type="entry name" value="PTPc"/>
    <property type="match status" value="1"/>
</dbReference>
<keyword evidence="5 8" id="KW-1133">Transmembrane helix</keyword>